<protein>
    <submittedName>
        <fullName evidence="1">13919_t:CDS:1</fullName>
    </submittedName>
</protein>
<comment type="caution">
    <text evidence="1">The sequence shown here is derived from an EMBL/GenBank/DDBJ whole genome shotgun (WGS) entry which is preliminary data.</text>
</comment>
<dbReference type="EMBL" id="CAJVPP010008591">
    <property type="protein sequence ID" value="CAG8698043.1"/>
    <property type="molecule type" value="Genomic_DNA"/>
</dbReference>
<dbReference type="AlphaFoldDB" id="A0A9N9HNG2"/>
<reference evidence="1" key="1">
    <citation type="submission" date="2021-06" db="EMBL/GenBank/DDBJ databases">
        <authorList>
            <person name="Kallberg Y."/>
            <person name="Tangrot J."/>
            <person name="Rosling A."/>
        </authorList>
    </citation>
    <scope>NUCLEOTIDE SEQUENCE</scope>
    <source>
        <strain evidence="1">87-6 pot B 2015</strain>
    </source>
</reference>
<proteinExistence type="predicted"/>
<sequence>AEKVLGITQIRAQMQCDEQFLQIDKEAQQYKKMIYSLSTIRNTDDNIQIFDEVIILPLNVSNNEIENDEEYETLDNKITNDW</sequence>
<evidence type="ECO:0000313" key="1">
    <source>
        <dbReference type="EMBL" id="CAG8698043.1"/>
    </source>
</evidence>
<gene>
    <name evidence="1" type="ORF">FMOSSE_LOCUS13682</name>
</gene>
<name>A0A9N9HNG2_FUNMO</name>
<keyword evidence="2" id="KW-1185">Reference proteome</keyword>
<dbReference type="Proteomes" id="UP000789375">
    <property type="component" value="Unassembled WGS sequence"/>
</dbReference>
<accession>A0A9N9HNG2</accession>
<feature type="non-terminal residue" evidence="1">
    <location>
        <position position="1"/>
    </location>
</feature>
<organism evidence="1 2">
    <name type="scientific">Funneliformis mosseae</name>
    <name type="common">Endomycorrhizal fungus</name>
    <name type="synonym">Glomus mosseae</name>
    <dbReference type="NCBI Taxonomy" id="27381"/>
    <lineage>
        <taxon>Eukaryota</taxon>
        <taxon>Fungi</taxon>
        <taxon>Fungi incertae sedis</taxon>
        <taxon>Mucoromycota</taxon>
        <taxon>Glomeromycotina</taxon>
        <taxon>Glomeromycetes</taxon>
        <taxon>Glomerales</taxon>
        <taxon>Glomeraceae</taxon>
        <taxon>Funneliformis</taxon>
    </lineage>
</organism>
<evidence type="ECO:0000313" key="2">
    <source>
        <dbReference type="Proteomes" id="UP000789375"/>
    </source>
</evidence>